<dbReference type="Pfam" id="PF13621">
    <property type="entry name" value="Cupin_8"/>
    <property type="match status" value="1"/>
</dbReference>
<dbReference type="Proteomes" id="UP000515163">
    <property type="component" value="Unplaced"/>
</dbReference>
<dbReference type="RefSeq" id="XP_031570116.1">
    <property type="nucleotide sequence ID" value="XM_031714256.1"/>
</dbReference>
<accession>A0A6P8ISG0</accession>
<dbReference type="SUPFAM" id="SSF51197">
    <property type="entry name" value="Clavaminate synthase-like"/>
    <property type="match status" value="1"/>
</dbReference>
<keyword evidence="1" id="KW-1133">Transmembrane helix</keyword>
<dbReference type="GeneID" id="116304513"/>
<feature type="domain" description="Cupin-like" evidence="2">
    <location>
        <begin position="134"/>
        <end position="292"/>
    </location>
</feature>
<dbReference type="InterPro" id="IPR041667">
    <property type="entry name" value="Cupin_8"/>
</dbReference>
<keyword evidence="3" id="KW-1185">Reference proteome</keyword>
<proteinExistence type="predicted"/>
<gene>
    <name evidence="4" type="primary">LOC116304513</name>
</gene>
<keyword evidence="1" id="KW-0472">Membrane</keyword>
<dbReference type="OrthoDB" id="10063099at2759"/>
<dbReference type="Gene3D" id="2.60.120.650">
    <property type="entry name" value="Cupin"/>
    <property type="match status" value="1"/>
</dbReference>
<feature type="transmembrane region" description="Helical" evidence="1">
    <location>
        <begin position="50"/>
        <end position="70"/>
    </location>
</feature>
<dbReference type="GO" id="GO:0016706">
    <property type="term" value="F:2-oxoglutarate-dependent dioxygenase activity"/>
    <property type="evidence" value="ECO:0007669"/>
    <property type="project" value="TreeGrafter"/>
</dbReference>
<organism evidence="3 4">
    <name type="scientific">Actinia tenebrosa</name>
    <name type="common">Australian red waratah sea anemone</name>
    <dbReference type="NCBI Taxonomy" id="6105"/>
    <lineage>
        <taxon>Eukaryota</taxon>
        <taxon>Metazoa</taxon>
        <taxon>Cnidaria</taxon>
        <taxon>Anthozoa</taxon>
        <taxon>Hexacorallia</taxon>
        <taxon>Actiniaria</taxon>
        <taxon>Actiniidae</taxon>
        <taxon>Actinia</taxon>
    </lineage>
</organism>
<evidence type="ECO:0000256" key="1">
    <source>
        <dbReference type="SAM" id="Phobius"/>
    </source>
</evidence>
<keyword evidence="1" id="KW-0812">Transmembrane</keyword>
<dbReference type="InterPro" id="IPR050910">
    <property type="entry name" value="JMJD6_ArgDemeth/LysHydrox"/>
</dbReference>
<reference evidence="4" key="1">
    <citation type="submission" date="2025-08" db="UniProtKB">
        <authorList>
            <consortium name="RefSeq"/>
        </authorList>
    </citation>
    <scope>IDENTIFICATION</scope>
    <source>
        <tissue evidence="4">Tentacle</tissue>
    </source>
</reference>
<dbReference type="AlphaFoldDB" id="A0A6P8ISG0"/>
<dbReference type="InParanoid" id="A0A6P8ISG0"/>
<sequence length="336" mass="38673">MAEINLKTEQEVLQAFRVLRLKAKSLGIKDSSLIQVKSVKNLKRKTSWRYIGTFLVGFIAVVIGFGVYAFKSNTLTQRALVEFVADKIIETDLNKDNCLIPMPEFVLDLFRPPVDCNICKNISKVDRVKAITREEFLEKYAYTSRPVVIEDGTQNWTAQKHFSFDFFKTIYSPDSPVLKNQDSQCQFFPYNTKFQSLEEVFEMPEKDAKMEGKKWYIGWSNCDSGAANELRKYYKRPYFLPEISESSKTDWIFMGCPGIGAHMHIDQVGNPSWQAQISGQKKWTLEPPPECAHICHPKMEVVVHPGEIIVLDTNRWFHKTDILEGQLSITIGSEYD</sequence>
<evidence type="ECO:0000313" key="4">
    <source>
        <dbReference type="RefSeq" id="XP_031570116.1"/>
    </source>
</evidence>
<dbReference type="PANTHER" id="PTHR12480:SF19">
    <property type="entry name" value="CUPIN-LIKE DOMAIN-CONTAINING PROTEIN"/>
    <property type="match status" value="1"/>
</dbReference>
<dbReference type="KEGG" id="aten:116304513"/>
<evidence type="ECO:0000259" key="2">
    <source>
        <dbReference type="Pfam" id="PF13621"/>
    </source>
</evidence>
<name>A0A6P8ISG0_ACTTE</name>
<dbReference type="PANTHER" id="PTHR12480">
    <property type="entry name" value="ARGININE DEMETHYLASE AND LYSYL-HYDROXYLASE JMJD"/>
    <property type="match status" value="1"/>
</dbReference>
<evidence type="ECO:0000313" key="3">
    <source>
        <dbReference type="Proteomes" id="UP000515163"/>
    </source>
</evidence>
<protein>
    <submittedName>
        <fullName evidence="4">Bifunctional arginine demethylase and lysyl-hydroxylase psr-1-like</fullName>
    </submittedName>
</protein>